<gene>
    <name evidence="2" type="ORF">BC742_2761</name>
</gene>
<accession>A0A495VIK8</accession>
<dbReference type="AlphaFoldDB" id="A0A495VIK8"/>
<dbReference type="Proteomes" id="UP000269493">
    <property type="component" value="Unassembled WGS sequence"/>
</dbReference>
<organism evidence="2 3">
    <name type="scientific">Coprobacter fastidiosus NSB1 = JCM 33896</name>
    <dbReference type="NCBI Taxonomy" id="1349822"/>
    <lineage>
        <taxon>Bacteria</taxon>
        <taxon>Pseudomonadati</taxon>
        <taxon>Bacteroidota</taxon>
        <taxon>Bacteroidia</taxon>
        <taxon>Bacteroidales</taxon>
        <taxon>Barnesiellaceae</taxon>
        <taxon>Coprobacter</taxon>
    </lineage>
</organism>
<evidence type="ECO:0000313" key="2">
    <source>
        <dbReference type="EMBL" id="RKT49219.1"/>
    </source>
</evidence>
<dbReference type="GeneID" id="92927764"/>
<proteinExistence type="predicted"/>
<evidence type="ECO:0000313" key="3">
    <source>
        <dbReference type="Proteomes" id="UP000269493"/>
    </source>
</evidence>
<keyword evidence="3" id="KW-1185">Reference proteome</keyword>
<protein>
    <submittedName>
        <fullName evidence="2">Uncharacterized protein</fullName>
    </submittedName>
</protein>
<name>A0A495VIK8_9BACT</name>
<dbReference type="RefSeq" id="WP_022601384.1">
    <property type="nucleotide sequence ID" value="NZ_KI440801.1"/>
</dbReference>
<feature type="compositionally biased region" description="Polar residues" evidence="1">
    <location>
        <begin position="228"/>
        <end position="240"/>
    </location>
</feature>
<feature type="region of interest" description="Disordered" evidence="1">
    <location>
        <begin position="35"/>
        <end position="62"/>
    </location>
</feature>
<reference evidence="2 3" key="1">
    <citation type="submission" date="2018-10" db="EMBL/GenBank/DDBJ databases">
        <title>Genomic Encyclopedia of Archaeal and Bacterial Type Strains, Phase II (KMG-II): from individual species to whole genera.</title>
        <authorList>
            <person name="Goeker M."/>
        </authorList>
    </citation>
    <scope>NUCLEOTIDE SEQUENCE [LARGE SCALE GENOMIC DNA]</scope>
    <source>
        <strain evidence="2 3">NSB1</strain>
    </source>
</reference>
<feature type="region of interest" description="Disordered" evidence="1">
    <location>
        <begin position="215"/>
        <end position="240"/>
    </location>
</feature>
<evidence type="ECO:0000256" key="1">
    <source>
        <dbReference type="SAM" id="MobiDB-lite"/>
    </source>
</evidence>
<sequence length="457" mass="51416">MSWLEDIQNNRKRQVEQMAKAFGYENFTIQKARAEDDGVDYTVDEEPEDETTNKSKDGDAYAGKSDMYKMRMLGLRKFNDQDQKDYIGVEDADNSYITNLDNGDIIISKTDNGYLVSKFPIDENNEGDEQEATDLSEAIKIALRFKEELENDEDEPEQIMYKEETDKAFDDEINPFEREAWEASLSKAEIDEFEKAKHADGDMHPNGKWVWRSSANGGKGDWRVASPSKRTGTNKSTASKTDNTVQKFMDALKVVSSKYTDENKVSVIKTPKGNWDVSYDGHRVGTINSKFLTDKIAKEKGWLKDDTKKAPNIKTVGVAEMAQALLETARKSKKTHYVDVEVNGRKYKVRATSESIAVYNDKLSVVPHSNQVFSKVLYEAYKDVQAKKDNKPSTSKSSNSITHDINGTKVIVTKNTDGSYTLEANGKKVKSDDPSFFVNGTNLKPSVKKALAKEVGI</sequence>
<feature type="compositionally biased region" description="Acidic residues" evidence="1">
    <location>
        <begin position="37"/>
        <end position="50"/>
    </location>
</feature>
<dbReference type="EMBL" id="RBXN01000014">
    <property type="protein sequence ID" value="RKT49219.1"/>
    <property type="molecule type" value="Genomic_DNA"/>
</dbReference>
<comment type="caution">
    <text evidence="2">The sequence shown here is derived from an EMBL/GenBank/DDBJ whole genome shotgun (WGS) entry which is preliminary data.</text>
</comment>